<dbReference type="Pfam" id="PF13432">
    <property type="entry name" value="TPR_16"/>
    <property type="match status" value="1"/>
</dbReference>
<reference evidence="2 3" key="1">
    <citation type="journal article" date="2017" name="Curr. Microbiol.">
        <title>Mucilaginibacter ginsenosidivorans sp. nov., Isolated from Soil of Ginseng Field.</title>
        <authorList>
            <person name="Kim M.M."/>
            <person name="Siddiqi M.Z."/>
            <person name="Im W.T."/>
        </authorList>
    </citation>
    <scope>NUCLEOTIDE SEQUENCE [LARGE SCALE GENOMIC DNA]</scope>
    <source>
        <strain evidence="2 3">Gsoil 3017</strain>
    </source>
</reference>
<dbReference type="InterPro" id="IPR011990">
    <property type="entry name" value="TPR-like_helical_dom_sf"/>
</dbReference>
<dbReference type="Pfam" id="PF14559">
    <property type="entry name" value="TPR_19"/>
    <property type="match status" value="1"/>
</dbReference>
<feature type="signal peptide" evidence="1">
    <location>
        <begin position="1"/>
        <end position="19"/>
    </location>
</feature>
<evidence type="ECO:0000256" key="1">
    <source>
        <dbReference type="SAM" id="SignalP"/>
    </source>
</evidence>
<dbReference type="OrthoDB" id="1221582at2"/>
<dbReference type="GO" id="GO:0006383">
    <property type="term" value="P:transcription by RNA polymerase III"/>
    <property type="evidence" value="ECO:0007669"/>
    <property type="project" value="InterPro"/>
</dbReference>
<keyword evidence="3" id="KW-1185">Reference proteome</keyword>
<feature type="chain" id="PRO_5022857365" evidence="1">
    <location>
        <begin position="20"/>
        <end position="379"/>
    </location>
</feature>
<sequence>MKSILLSTLLLILFMNTRAQDKPVDEQLVDYYQTQRYADALELLKSTYHEPVTDQKVLSSMAYASQMAGLLADAETYYQRVYDLDSANYRVLFSLGNLNLRKGNNQKAKGYFLRLLQKDSSNFILYKDLAQISIDESDSVKIMTCLEKANQLQPKDADVAGQLSGFYIGAKKYPAAEKVLDTAINADPQNIFLLQSLVKLEYAQRKWKDVIATGESLFQAGDNSPYVQNKVGEAYYFNKQYVCGIETLSAIQGIYKTEGTFYFIASCYKGLKDQAKAIEFFNRAIEAGLSPNISSYYDEIADSYTTLKKNRSALQAYQKSLQFEESPLTYYLIAGLYDTGLKNKKSALRYYRKYIASKPPEKQKKYVDYSKSRIEALSH</sequence>
<dbReference type="RefSeq" id="WP_147032529.1">
    <property type="nucleotide sequence ID" value="NZ_CP042436.1"/>
</dbReference>
<accession>A0A5B8V094</accession>
<dbReference type="Proteomes" id="UP000321479">
    <property type="component" value="Chromosome"/>
</dbReference>
<dbReference type="EMBL" id="CP042436">
    <property type="protein sequence ID" value="QEC63956.1"/>
    <property type="molecule type" value="Genomic_DNA"/>
</dbReference>
<gene>
    <name evidence="2" type="ORF">FRZ54_15695</name>
</gene>
<dbReference type="AlphaFoldDB" id="A0A5B8V094"/>
<dbReference type="SMART" id="SM00028">
    <property type="entry name" value="TPR"/>
    <property type="match status" value="5"/>
</dbReference>
<keyword evidence="1" id="KW-0732">Signal</keyword>
<dbReference type="Gene3D" id="1.25.40.10">
    <property type="entry name" value="Tetratricopeptide repeat domain"/>
    <property type="match status" value="2"/>
</dbReference>
<dbReference type="Pfam" id="PF13181">
    <property type="entry name" value="TPR_8"/>
    <property type="match status" value="1"/>
</dbReference>
<dbReference type="InterPro" id="IPR039340">
    <property type="entry name" value="Tfc4/TFIIIC-102/Sfc4"/>
</dbReference>
<organism evidence="2 3">
    <name type="scientific">Mucilaginibacter ginsenosidivorans</name>
    <dbReference type="NCBI Taxonomy" id="398053"/>
    <lineage>
        <taxon>Bacteria</taxon>
        <taxon>Pseudomonadati</taxon>
        <taxon>Bacteroidota</taxon>
        <taxon>Sphingobacteriia</taxon>
        <taxon>Sphingobacteriales</taxon>
        <taxon>Sphingobacteriaceae</taxon>
        <taxon>Mucilaginibacter</taxon>
    </lineage>
</organism>
<dbReference type="KEGG" id="mgin:FRZ54_15695"/>
<proteinExistence type="predicted"/>
<protein>
    <submittedName>
        <fullName evidence="2">Tetratricopeptide repeat protein</fullName>
    </submittedName>
</protein>
<evidence type="ECO:0000313" key="2">
    <source>
        <dbReference type="EMBL" id="QEC63956.1"/>
    </source>
</evidence>
<dbReference type="PANTHER" id="PTHR23082">
    <property type="entry name" value="TRANSCRIPTION INITIATION FACTOR IIIC TFIIIC , POLYPEPTIDE 3-RELATED"/>
    <property type="match status" value="1"/>
</dbReference>
<evidence type="ECO:0000313" key="3">
    <source>
        <dbReference type="Proteomes" id="UP000321479"/>
    </source>
</evidence>
<dbReference type="GO" id="GO:0000127">
    <property type="term" value="C:transcription factor TFIIIC complex"/>
    <property type="evidence" value="ECO:0007669"/>
    <property type="project" value="TreeGrafter"/>
</dbReference>
<dbReference type="PANTHER" id="PTHR23082:SF0">
    <property type="entry name" value="GENERAL TRANSCRIPTION FACTOR 3C POLYPEPTIDE 3"/>
    <property type="match status" value="1"/>
</dbReference>
<name>A0A5B8V094_9SPHI</name>
<dbReference type="SUPFAM" id="SSF48452">
    <property type="entry name" value="TPR-like"/>
    <property type="match status" value="1"/>
</dbReference>
<dbReference type="InterPro" id="IPR019734">
    <property type="entry name" value="TPR_rpt"/>
</dbReference>